<evidence type="ECO:0000313" key="3">
    <source>
        <dbReference type="EMBL" id="KCZ79612.1"/>
    </source>
</evidence>
<feature type="chain" id="PRO_5001577600" evidence="2">
    <location>
        <begin position="20"/>
        <end position="442"/>
    </location>
</feature>
<dbReference type="VEuPathDB" id="MicrosporidiaDB:H312_02998"/>
<protein>
    <submittedName>
        <fullName evidence="3">Uncharacterized protein</fullName>
    </submittedName>
</protein>
<keyword evidence="4" id="KW-1185">Reference proteome</keyword>
<dbReference type="EMBL" id="KK365248">
    <property type="protein sequence ID" value="KCZ79612.1"/>
    <property type="molecule type" value="Genomic_DNA"/>
</dbReference>
<dbReference type="OrthoDB" id="10350050at2759"/>
<evidence type="ECO:0000313" key="4">
    <source>
        <dbReference type="Proteomes" id="UP000030655"/>
    </source>
</evidence>
<organism evidence="3 4">
    <name type="scientific">Anncaliia algerae PRA339</name>
    <dbReference type="NCBI Taxonomy" id="1288291"/>
    <lineage>
        <taxon>Eukaryota</taxon>
        <taxon>Fungi</taxon>
        <taxon>Fungi incertae sedis</taxon>
        <taxon>Microsporidia</taxon>
        <taxon>Tubulinosematoidea</taxon>
        <taxon>Tubulinosematidae</taxon>
        <taxon>Anncaliia</taxon>
    </lineage>
</organism>
<feature type="signal peptide" evidence="2">
    <location>
        <begin position="1"/>
        <end position="19"/>
    </location>
</feature>
<dbReference type="Proteomes" id="UP000030655">
    <property type="component" value="Unassembled WGS sequence"/>
</dbReference>
<keyword evidence="2" id="KW-0732">Signal</keyword>
<accession>A0A059EXN7</accession>
<proteinExistence type="predicted"/>
<evidence type="ECO:0000256" key="2">
    <source>
        <dbReference type="SAM" id="SignalP"/>
    </source>
</evidence>
<sequence>MYIKQILLIINIISSSVDSSSFANENFFVNYCDKSVNFKIKNEVDDFIKIYKQFKTLRQSLVNKFINIEFIYEEDQKIKEVIINLENILNELSLIISKIYKLPMKSFVNSTYLFNYLKDKFIQKIRISALDAQALLIIDKNYFKMCICSKVSYFIKNLINFLNILQIKLDEFLVYIIYYNELNVIIDEMMDQKNKIKKNIRIKLLISLKKEIEEIIKKISFKKEEKNIYDICNYTLNFRIKEIRKNEDLRMLFYKLYYKFLHISYIQQSNFCSIEDFNLSGLNNYAKNAVAALDIIFIDFGRRKKLLKFKSLLLHFVNEHSEEIRILNLMLNECKDCISKATDDIFCKIDDKLHILNTFSQNNEYLEDLILKINKDIKKFEKIYLSIVEYYERMSFYISNNFLKNNILLFIELYIKNNNISVKKIGQLKEEILTMISKIFNQ</sequence>
<reference evidence="3 4" key="2">
    <citation type="submission" date="2014-03" db="EMBL/GenBank/DDBJ databases">
        <title>The Genome Sequence of Anncaliia algerae insect isolate PRA339.</title>
        <authorList>
            <consortium name="The Broad Institute Genome Sequencing Platform"/>
            <consortium name="The Broad Institute Genome Sequencing Center for Infectious Disease"/>
            <person name="Cuomo C."/>
            <person name="Becnel J."/>
            <person name="Sanscrainte N."/>
            <person name="Walker B."/>
            <person name="Young S.K."/>
            <person name="Zeng Q."/>
            <person name="Gargeya S."/>
            <person name="Fitzgerald M."/>
            <person name="Haas B."/>
            <person name="Abouelleil A."/>
            <person name="Alvarado L."/>
            <person name="Arachchi H.M."/>
            <person name="Berlin A.M."/>
            <person name="Chapman S.B."/>
            <person name="Dewar J."/>
            <person name="Goldberg J."/>
            <person name="Griggs A."/>
            <person name="Gujja S."/>
            <person name="Hansen M."/>
            <person name="Howarth C."/>
            <person name="Imamovic A."/>
            <person name="Larimer J."/>
            <person name="McCowan C."/>
            <person name="Murphy C."/>
            <person name="Neiman D."/>
            <person name="Pearson M."/>
            <person name="Priest M."/>
            <person name="Roberts A."/>
            <person name="Saif S."/>
            <person name="Shea T."/>
            <person name="Sisk P."/>
            <person name="Sykes S."/>
            <person name="Wortman J."/>
            <person name="Nusbaum C."/>
            <person name="Birren B."/>
        </authorList>
    </citation>
    <scope>NUCLEOTIDE SEQUENCE [LARGE SCALE GENOMIC DNA]</scope>
    <source>
        <strain evidence="3 4">PRA339</strain>
    </source>
</reference>
<name>A0A059EXN7_9MICR</name>
<keyword evidence="1" id="KW-0175">Coiled coil</keyword>
<reference evidence="4" key="1">
    <citation type="submission" date="2013-02" db="EMBL/GenBank/DDBJ databases">
        <authorList>
            <consortium name="The Broad Institute Genome Sequencing Platform"/>
            <person name="Cuomo C."/>
            <person name="Becnel J."/>
            <person name="Sanscrainte N."/>
            <person name="Walker B."/>
            <person name="Young S.K."/>
            <person name="Zeng Q."/>
            <person name="Gargeya S."/>
            <person name="Fitzgerald M."/>
            <person name="Haas B."/>
            <person name="Abouelleil A."/>
            <person name="Alvarado L."/>
            <person name="Arachchi H.M."/>
            <person name="Berlin A.M."/>
            <person name="Chapman S.B."/>
            <person name="Dewar J."/>
            <person name="Goldberg J."/>
            <person name="Griggs A."/>
            <person name="Gujja S."/>
            <person name="Hansen M."/>
            <person name="Howarth C."/>
            <person name="Imamovic A."/>
            <person name="Larimer J."/>
            <person name="McCowan C."/>
            <person name="Murphy C."/>
            <person name="Neiman D."/>
            <person name="Pearson M."/>
            <person name="Priest M."/>
            <person name="Roberts A."/>
            <person name="Saif S."/>
            <person name="Shea T."/>
            <person name="Sisk P."/>
            <person name="Sykes S."/>
            <person name="Wortman J."/>
            <person name="Nusbaum C."/>
            <person name="Birren B."/>
        </authorList>
    </citation>
    <scope>NUCLEOTIDE SEQUENCE [LARGE SCALE GENOMIC DNA]</scope>
    <source>
        <strain evidence="4">PRA339</strain>
    </source>
</reference>
<dbReference type="HOGENOM" id="CLU_619582_0_0_1"/>
<gene>
    <name evidence="3" type="ORF">H312_02998</name>
</gene>
<feature type="coiled-coil region" evidence="1">
    <location>
        <begin position="179"/>
        <end position="225"/>
    </location>
</feature>
<dbReference type="AlphaFoldDB" id="A0A059EXN7"/>
<evidence type="ECO:0000256" key="1">
    <source>
        <dbReference type="SAM" id="Coils"/>
    </source>
</evidence>